<sequence>MANGDKFPCGLFSKGEIDTRITKLRSLMEEKGIAACLFTSIHNVNYFSGFVYCGFGRPYGLLITPDKHVTISALIDAGQPWRRSPYDNIIYTDWKRDNFYRAIAKELGDARGPLGIERDHVTLEVAHKLRNDLPHGNALVDVGAHAMRMRMKKSEEEIAVTKNCCATADVGAWACKEALHEGVPEYEVSLAGLSAMTRNIAKVYPDSDIMDSLVWFQSGINTDGAHNPLTTRRVNKGDILSMSCIPLHQGYYASVERTMFLAHCSDAHLKVWEANVAVHRRGIDLIRPGVTCAEVALELNHLYAEFGLLKYRMFGYGHSFGIMSHYYGREAELELREHIHTVLEPGMVVSMEPMITIPEGQPGAGGYREHDVLVINQDGSVDDITGFPFGPEHNIVQK</sequence>
<gene>
    <name evidence="3" type="ORF">C7M84_005728</name>
</gene>
<name>A0A423TGV7_PENVA</name>
<evidence type="ECO:0000313" key="4">
    <source>
        <dbReference type="Proteomes" id="UP000283509"/>
    </source>
</evidence>
<protein>
    <submittedName>
        <fullName evidence="3">Creatine amidinohydrolase</fullName>
    </submittedName>
</protein>
<feature type="domain" description="Peptidase M24" evidence="1">
    <location>
        <begin position="163"/>
        <end position="375"/>
    </location>
</feature>
<dbReference type="OrthoDB" id="4215474at2759"/>
<dbReference type="Proteomes" id="UP000283509">
    <property type="component" value="Unassembled WGS sequence"/>
</dbReference>
<organism evidence="3 4">
    <name type="scientific">Penaeus vannamei</name>
    <name type="common">Whiteleg shrimp</name>
    <name type="synonym">Litopenaeus vannamei</name>
    <dbReference type="NCBI Taxonomy" id="6689"/>
    <lineage>
        <taxon>Eukaryota</taxon>
        <taxon>Metazoa</taxon>
        <taxon>Ecdysozoa</taxon>
        <taxon>Arthropoda</taxon>
        <taxon>Crustacea</taxon>
        <taxon>Multicrustacea</taxon>
        <taxon>Malacostraca</taxon>
        <taxon>Eumalacostraca</taxon>
        <taxon>Eucarida</taxon>
        <taxon>Decapoda</taxon>
        <taxon>Dendrobranchiata</taxon>
        <taxon>Penaeoidea</taxon>
        <taxon>Penaeidae</taxon>
        <taxon>Penaeus</taxon>
    </lineage>
</organism>
<evidence type="ECO:0000259" key="1">
    <source>
        <dbReference type="Pfam" id="PF00557"/>
    </source>
</evidence>
<dbReference type="InterPro" id="IPR050659">
    <property type="entry name" value="Peptidase_M24B"/>
</dbReference>
<keyword evidence="3" id="KW-0378">Hydrolase</keyword>
<dbReference type="EMBL" id="QCYY01001739">
    <property type="protein sequence ID" value="ROT75723.1"/>
    <property type="molecule type" value="Genomic_DNA"/>
</dbReference>
<dbReference type="SUPFAM" id="SSF53092">
    <property type="entry name" value="Creatinase/prolidase N-terminal domain"/>
    <property type="match status" value="1"/>
</dbReference>
<dbReference type="SUPFAM" id="SSF55920">
    <property type="entry name" value="Creatinase/aminopeptidase"/>
    <property type="match status" value="1"/>
</dbReference>
<dbReference type="Gene3D" id="3.90.230.10">
    <property type="entry name" value="Creatinase/methionine aminopeptidase superfamily"/>
    <property type="match status" value="1"/>
</dbReference>
<accession>A0A423TGV7</accession>
<dbReference type="InterPro" id="IPR000994">
    <property type="entry name" value="Pept_M24"/>
</dbReference>
<keyword evidence="4" id="KW-1185">Reference proteome</keyword>
<dbReference type="PANTHER" id="PTHR46112">
    <property type="entry name" value="AMINOPEPTIDASE"/>
    <property type="match status" value="1"/>
</dbReference>
<dbReference type="InterPro" id="IPR000587">
    <property type="entry name" value="Creatinase_N"/>
</dbReference>
<reference evidence="3 4" key="2">
    <citation type="submission" date="2019-01" db="EMBL/GenBank/DDBJ databases">
        <title>The decoding of complex shrimp genome reveals the adaptation for benthos swimmer, frequently molting mechanism and breeding impact on genome.</title>
        <authorList>
            <person name="Sun Y."/>
            <person name="Gao Y."/>
            <person name="Yu Y."/>
        </authorList>
    </citation>
    <scope>NUCLEOTIDE SEQUENCE [LARGE SCALE GENOMIC DNA]</scope>
    <source>
        <tissue evidence="3">Muscle</tissue>
    </source>
</reference>
<dbReference type="InterPro" id="IPR029149">
    <property type="entry name" value="Creatin/AminoP/Spt16_N"/>
</dbReference>
<dbReference type="PANTHER" id="PTHR46112:SF2">
    <property type="entry name" value="XAA-PRO AMINOPEPTIDASE P-RELATED"/>
    <property type="match status" value="1"/>
</dbReference>
<dbReference type="STRING" id="6689.A0A423TGV7"/>
<reference evidence="3 4" key="1">
    <citation type="submission" date="2018-04" db="EMBL/GenBank/DDBJ databases">
        <authorList>
            <person name="Zhang X."/>
            <person name="Yuan J."/>
            <person name="Li F."/>
            <person name="Xiang J."/>
        </authorList>
    </citation>
    <scope>NUCLEOTIDE SEQUENCE [LARGE SCALE GENOMIC DNA]</scope>
    <source>
        <tissue evidence="3">Muscle</tissue>
    </source>
</reference>
<evidence type="ECO:0000259" key="2">
    <source>
        <dbReference type="Pfam" id="PF01321"/>
    </source>
</evidence>
<dbReference type="Pfam" id="PF00557">
    <property type="entry name" value="Peptidase_M24"/>
    <property type="match status" value="1"/>
</dbReference>
<proteinExistence type="predicted"/>
<dbReference type="Gene3D" id="3.40.350.10">
    <property type="entry name" value="Creatinase/prolidase N-terminal domain"/>
    <property type="match status" value="1"/>
</dbReference>
<comment type="caution">
    <text evidence="3">The sequence shown here is derived from an EMBL/GenBank/DDBJ whole genome shotgun (WGS) entry which is preliminary data.</text>
</comment>
<dbReference type="Pfam" id="PF01321">
    <property type="entry name" value="Creatinase_N"/>
    <property type="match status" value="1"/>
</dbReference>
<dbReference type="GO" id="GO:0004177">
    <property type="term" value="F:aminopeptidase activity"/>
    <property type="evidence" value="ECO:0007669"/>
    <property type="project" value="UniProtKB-ARBA"/>
</dbReference>
<dbReference type="AlphaFoldDB" id="A0A423TGV7"/>
<dbReference type="InterPro" id="IPR036005">
    <property type="entry name" value="Creatinase/aminopeptidase-like"/>
</dbReference>
<feature type="domain" description="Creatinase N-terminal" evidence="2">
    <location>
        <begin position="20"/>
        <end position="151"/>
    </location>
</feature>
<evidence type="ECO:0000313" key="3">
    <source>
        <dbReference type="EMBL" id="ROT75723.1"/>
    </source>
</evidence>